<evidence type="ECO:0000256" key="7">
    <source>
        <dbReference type="SAM" id="MobiDB-lite"/>
    </source>
</evidence>
<reference evidence="10 11" key="1">
    <citation type="submission" date="2024-01" db="EMBL/GenBank/DDBJ databases">
        <authorList>
            <consortium name="Genoscope - CEA"/>
            <person name="William W."/>
        </authorList>
    </citation>
    <scope>NUCLEOTIDE SEQUENCE [LARGE SCALE GENOMIC DNA]</scope>
    <source>
        <strain evidence="10 11">29B2s-10</strain>
    </source>
</reference>
<dbReference type="InterPro" id="IPR057345">
    <property type="entry name" value="Ig-like_TAF2"/>
</dbReference>
<dbReference type="InterPro" id="IPR027268">
    <property type="entry name" value="Peptidase_M4/M1_CTD_sf"/>
</dbReference>
<dbReference type="SUPFAM" id="SSF63737">
    <property type="entry name" value="Leukotriene A4 hydrolase N-terminal domain"/>
    <property type="match status" value="1"/>
</dbReference>
<feature type="compositionally biased region" description="Pro residues" evidence="7">
    <location>
        <begin position="1549"/>
        <end position="1562"/>
    </location>
</feature>
<evidence type="ECO:0000256" key="6">
    <source>
        <dbReference type="ARBA" id="ARBA00023242"/>
    </source>
</evidence>
<evidence type="ECO:0000256" key="1">
    <source>
        <dbReference type="ARBA" id="ARBA00004123"/>
    </source>
</evidence>
<dbReference type="InterPro" id="IPR037813">
    <property type="entry name" value="TAF2"/>
</dbReference>
<feature type="compositionally biased region" description="Polar residues" evidence="7">
    <location>
        <begin position="1432"/>
        <end position="1441"/>
    </location>
</feature>
<evidence type="ECO:0000313" key="10">
    <source>
        <dbReference type="EMBL" id="CAK7902901.1"/>
    </source>
</evidence>
<dbReference type="PANTHER" id="PTHR15137">
    <property type="entry name" value="TRANSCRIPTION INITIATION FACTOR TFIID"/>
    <property type="match status" value="1"/>
</dbReference>
<gene>
    <name evidence="10" type="primary">TAF2</name>
    <name evidence="10" type="ORF">CAAN4_D02102</name>
</gene>
<keyword evidence="4" id="KW-0805">Transcription regulation</keyword>
<evidence type="ECO:0000313" key="11">
    <source>
        <dbReference type="Proteomes" id="UP001497600"/>
    </source>
</evidence>
<evidence type="ECO:0000256" key="4">
    <source>
        <dbReference type="ARBA" id="ARBA00023015"/>
    </source>
</evidence>
<dbReference type="SUPFAM" id="SSF55486">
    <property type="entry name" value="Metalloproteases ('zincins'), catalytic domain"/>
    <property type="match status" value="1"/>
</dbReference>
<proteinExistence type="inferred from homology"/>
<evidence type="ECO:0000256" key="5">
    <source>
        <dbReference type="ARBA" id="ARBA00023163"/>
    </source>
</evidence>
<feature type="compositionally biased region" description="Polar residues" evidence="7">
    <location>
        <begin position="1406"/>
        <end position="1415"/>
    </location>
</feature>
<dbReference type="Proteomes" id="UP001497600">
    <property type="component" value="Chromosome D"/>
</dbReference>
<comment type="subcellular location">
    <subcellularLocation>
        <location evidence="1">Nucleus</location>
    </subcellularLocation>
</comment>
<feature type="compositionally biased region" description="Acidic residues" evidence="7">
    <location>
        <begin position="407"/>
        <end position="422"/>
    </location>
</feature>
<evidence type="ECO:0000256" key="2">
    <source>
        <dbReference type="ARBA" id="ARBA00010937"/>
    </source>
</evidence>
<name>A0ABP0EET0_9ASCO</name>
<dbReference type="Gene3D" id="1.10.390.10">
    <property type="entry name" value="Neutral Protease Domain 2"/>
    <property type="match status" value="1"/>
</dbReference>
<feature type="region of interest" description="Disordered" evidence="7">
    <location>
        <begin position="766"/>
        <end position="810"/>
    </location>
</feature>
<accession>A0ABP0EET0</accession>
<keyword evidence="5" id="KW-0804">Transcription</keyword>
<feature type="compositionally biased region" description="Basic and acidic residues" evidence="7">
    <location>
        <begin position="1448"/>
        <end position="1464"/>
    </location>
</feature>
<dbReference type="PANTHER" id="PTHR15137:SF9">
    <property type="entry name" value="TRANSCRIPTION INITIATION FACTOR TFIID SUBUNIT 2"/>
    <property type="match status" value="1"/>
</dbReference>
<dbReference type="Pfam" id="PF25577">
    <property type="entry name" value="TPR_TAF2_C"/>
    <property type="match status" value="1"/>
</dbReference>
<dbReference type="InterPro" id="IPR057991">
    <property type="entry name" value="TPR_TAF2_C"/>
</dbReference>
<keyword evidence="6" id="KW-0539">Nucleus</keyword>
<organism evidence="10 11">
    <name type="scientific">[Candida] anglica</name>
    <dbReference type="NCBI Taxonomy" id="148631"/>
    <lineage>
        <taxon>Eukaryota</taxon>
        <taxon>Fungi</taxon>
        <taxon>Dikarya</taxon>
        <taxon>Ascomycota</taxon>
        <taxon>Saccharomycotina</taxon>
        <taxon>Pichiomycetes</taxon>
        <taxon>Debaryomycetaceae</taxon>
        <taxon>Kurtzmaniella</taxon>
    </lineage>
</organism>
<keyword evidence="11" id="KW-1185">Reference proteome</keyword>
<feature type="region of interest" description="Disordered" evidence="7">
    <location>
        <begin position="1481"/>
        <end position="1573"/>
    </location>
</feature>
<feature type="compositionally biased region" description="Low complexity" evidence="7">
    <location>
        <begin position="1518"/>
        <end position="1548"/>
    </location>
</feature>
<dbReference type="CDD" id="cd09839">
    <property type="entry name" value="M1_like_TAF2"/>
    <property type="match status" value="1"/>
</dbReference>
<feature type="compositionally biased region" description="Acidic residues" evidence="7">
    <location>
        <begin position="329"/>
        <end position="348"/>
    </location>
</feature>
<comment type="similarity">
    <text evidence="2">Belongs to the TAF2 family.</text>
</comment>
<evidence type="ECO:0000256" key="3">
    <source>
        <dbReference type="ARBA" id="ARBA00017363"/>
    </source>
</evidence>
<dbReference type="InterPro" id="IPR042097">
    <property type="entry name" value="Aminopeptidase_N-like_N_sf"/>
</dbReference>
<feature type="compositionally biased region" description="Basic and acidic residues" evidence="7">
    <location>
        <begin position="1418"/>
        <end position="1430"/>
    </location>
</feature>
<protein>
    <recommendedName>
        <fullName evidence="3">Transcription initiation factor TFIID subunit 2</fullName>
    </recommendedName>
</protein>
<sequence length="1614" mass="181511">MLKSELSHPTHTPRSHSKPSKNVNLSTQHLKVSHQRVALDVDLSKNKVEGFTEITIVPTINMRKTIKFDCREMSITGVLVNGKKANFVYQDLLHINSSSDIGEDDGVDDRRQSKINLFDLYSDSLDIHQHHLLKQKLSYIFGELNFDPREPPRELANGNSEELTVILPDSFKLELIDANNQNLHSTPGMPGTANAAAFTPLAMRTKNTFSQDTYAPVTIKVTYSLVNPKNGIAFVNQNQDKKSWHAYTTNSEYGVSTSSWVPCIDNSWERNTWSLELSIPRTVKDVGFPRIIGTKEAIRSKSPQKRKRQQDRRGLNYDDVDENDSRRDDEEEEEEEVDDDDEEEEEENLDLVVCTGDFNNIKETPHPIDLSKKVVMWSVFNPICAHHVGWAVGCFQTVSIPSSKQDEENEKEEFEGDGDDLEKENGDIPLTVYCLPNSSNDALNSCIFLNKAKDFFSKEFGSFPFSSYAMVFVENSTAKTHDFAGLSVCSDKLLYPENLIEPMLSSTETLLECLTVQWSGINVVPQTPNDLWCTTGIASYMALQFIRVLMGNNEYRFKIKTKMNEIVETDIGRSPLALQFFRFPISILDLQFLRLKSPVVLFILDKRMTKTDKSFGLSRVLPKIFLQAMSGDLPNGTLSTQHFQYVCEKVNRNKLDQFFKQWVFGAGVPIFNISQKFNKKRSLIEMSIRQVQQQETKQLHPRSDTFIGDSVGYLEDEPSFMIQPVFSGPMTIRIHEADGVPYEHIVDLKEGNVKLDIQYNTKFKRMKRNREEANEKSNGTSNATKGEGAPAANQTPKEIAPPAPSTFSQLGDILQSPQEMEEWGFSEWSKRDEDDIYNDAFEWIRVDADFEWIAKINVQQPDYMFGSQLQYDRDVEAQYEAIRYFGDREKPTTTYCTVLSRTVMDTRYYYGIRIAAAKALADVSKAENNYIGVRYLIKIFKKLYCFAGSSIPLSNDFNDFNAFFLQRAIPQMLCNVRDEEGKVTYLIKNLLLNLVKFNDNSNNDFQDCFYVCDLLSSLTTSLLSPASLGKLPGQQQSTNNQETKFLKEVVTEINCIQKLDEWIPSYQSIVSVCCLRQRIRLAVYGLVEFSFEDLLYYTLEKYPYDVRVEAFRGLLILGGLKTKSVLQYFLKTALIGANVPYFRNKLIEIFRESICIAAIHGTPSTLDDPEFNSLEKLLENASGAGSASGPGNTTTTVVVEDGGPNTEISSRRDAFARATLSGAIELLRRDYAIGLGLRQILWDLLHTSLLSIYERRNIFTLCQILYREIDSFKLSIPIPSVSFEELKKKFVLRNLGSGKIVIRREGRNKIQLPNRKTEEQKSTSLRVRLPPLAAPSTAAVPPTKGTGATATSTSTSADVAGVPISTASSSPTRTSSGATVVSSSSPTKATTSEPKLKVKIKPLSKPPSSGTSKNTIEGIEKRENRDDHSKPSKNSRSSKAPSVSPIESIKKEKVVSGESKVTFDPHNRNKVTIKLPKIKLHSVKKQKKSSIFDFPSDSPVKSEVVPKSTIERKSGIFSSNNLNSRHSSPSRSTTSTNGITTTTATAPSTRPPLPPPPPPPHPAKQINKPLVKINGSKVTISIKRRSPRPQVKNPRYVKIYLDTKKVEISATPFN</sequence>
<evidence type="ECO:0000259" key="9">
    <source>
        <dbReference type="Pfam" id="PF25577"/>
    </source>
</evidence>
<feature type="domain" description="Transcription initiation factor TFIID subunit 2 TPR repeats" evidence="9">
    <location>
        <begin position="862"/>
        <end position="1151"/>
    </location>
</feature>
<feature type="region of interest" description="Disordered" evidence="7">
    <location>
        <begin position="1"/>
        <end position="26"/>
    </location>
</feature>
<feature type="region of interest" description="Disordered" evidence="7">
    <location>
        <begin position="297"/>
        <end position="348"/>
    </location>
</feature>
<evidence type="ECO:0000259" key="8">
    <source>
        <dbReference type="Pfam" id="PF25316"/>
    </source>
</evidence>
<dbReference type="EMBL" id="OZ004256">
    <property type="protein sequence ID" value="CAK7902901.1"/>
    <property type="molecule type" value="Genomic_DNA"/>
</dbReference>
<feature type="domain" description="Transcription initiation factor TFIID subunit 2 Ig-like" evidence="8">
    <location>
        <begin position="666"/>
        <end position="861"/>
    </location>
</feature>
<dbReference type="Gene3D" id="2.60.40.1730">
    <property type="entry name" value="tricorn interacting facor f3 domain"/>
    <property type="match status" value="1"/>
</dbReference>
<feature type="region of interest" description="Disordered" evidence="7">
    <location>
        <begin position="1312"/>
        <end position="1464"/>
    </location>
</feature>
<dbReference type="Pfam" id="PF25316">
    <property type="entry name" value="TAF2_3rd"/>
    <property type="match status" value="1"/>
</dbReference>
<feature type="compositionally biased region" description="Low complexity" evidence="7">
    <location>
        <begin position="1337"/>
        <end position="1387"/>
    </location>
</feature>
<feature type="region of interest" description="Disordered" evidence="7">
    <location>
        <begin position="402"/>
        <end position="423"/>
    </location>
</feature>